<evidence type="ECO:0000256" key="2">
    <source>
        <dbReference type="ARBA" id="ARBA00023012"/>
    </source>
</evidence>
<evidence type="ECO:0000313" key="4">
    <source>
        <dbReference type="EMBL" id="SFV65337.1"/>
    </source>
</evidence>
<dbReference type="InterPro" id="IPR050595">
    <property type="entry name" value="Bact_response_regulator"/>
</dbReference>
<reference evidence="4" key="1">
    <citation type="submission" date="2016-10" db="EMBL/GenBank/DDBJ databases">
        <authorList>
            <person name="de Groot N.N."/>
        </authorList>
    </citation>
    <scope>NUCLEOTIDE SEQUENCE</scope>
</reference>
<evidence type="ECO:0000259" key="3">
    <source>
        <dbReference type="PROSITE" id="PS50110"/>
    </source>
</evidence>
<proteinExistence type="predicted"/>
<keyword evidence="1" id="KW-0597">Phosphoprotein</keyword>
<gene>
    <name evidence="4" type="ORF">MNB_SV-10-1417</name>
</gene>
<dbReference type="Pfam" id="PF00072">
    <property type="entry name" value="Response_reg"/>
    <property type="match status" value="1"/>
</dbReference>
<dbReference type="SMART" id="SM00448">
    <property type="entry name" value="REC"/>
    <property type="match status" value="1"/>
</dbReference>
<evidence type="ECO:0000256" key="1">
    <source>
        <dbReference type="ARBA" id="ARBA00022553"/>
    </source>
</evidence>
<feature type="domain" description="Response regulatory" evidence="3">
    <location>
        <begin position="9"/>
        <end position="126"/>
    </location>
</feature>
<accession>A0A1W1CI16</accession>
<dbReference type="InterPro" id="IPR001789">
    <property type="entry name" value="Sig_transdc_resp-reg_receiver"/>
</dbReference>
<keyword evidence="2" id="KW-0902">Two-component regulatory system</keyword>
<protein>
    <submittedName>
        <fullName evidence="4">Two-component response regulator</fullName>
    </submittedName>
</protein>
<dbReference type="PROSITE" id="PS50110">
    <property type="entry name" value="RESPONSE_REGULATORY"/>
    <property type="match status" value="1"/>
</dbReference>
<name>A0A1W1CI16_9ZZZZ</name>
<dbReference type="PANTHER" id="PTHR44591">
    <property type="entry name" value="STRESS RESPONSE REGULATOR PROTEIN 1"/>
    <property type="match status" value="1"/>
</dbReference>
<dbReference type="SUPFAM" id="SSF52172">
    <property type="entry name" value="CheY-like"/>
    <property type="match status" value="1"/>
</dbReference>
<dbReference type="GO" id="GO:0000160">
    <property type="term" value="P:phosphorelay signal transduction system"/>
    <property type="evidence" value="ECO:0007669"/>
    <property type="project" value="UniProtKB-KW"/>
</dbReference>
<dbReference type="Gene3D" id="3.40.50.2300">
    <property type="match status" value="1"/>
</dbReference>
<dbReference type="PANTHER" id="PTHR44591:SF14">
    <property type="entry name" value="PROTEIN PILG"/>
    <property type="match status" value="1"/>
</dbReference>
<dbReference type="AlphaFoldDB" id="A0A1W1CI16"/>
<dbReference type="EMBL" id="FPHL01000039">
    <property type="protein sequence ID" value="SFV65337.1"/>
    <property type="molecule type" value="Genomic_DNA"/>
</dbReference>
<sequence>MEFKNISKNILIVEDDTFNIQLIETILSRIINATVVSTDDGDEALQILSSGEPQIDMVLLDLHLPGKSGREILQEIRADKAMDNLPVLIITVDGLDEIEFRKMGANDFILKPYDINTFTEKLSRYFKED</sequence>
<organism evidence="4">
    <name type="scientific">hydrothermal vent metagenome</name>
    <dbReference type="NCBI Taxonomy" id="652676"/>
    <lineage>
        <taxon>unclassified sequences</taxon>
        <taxon>metagenomes</taxon>
        <taxon>ecological metagenomes</taxon>
    </lineage>
</organism>
<dbReference type="InterPro" id="IPR011006">
    <property type="entry name" value="CheY-like_superfamily"/>
</dbReference>